<dbReference type="SFLD" id="SFLDS00001">
    <property type="entry name" value="Enolase"/>
    <property type="match status" value="1"/>
</dbReference>
<dbReference type="InterPro" id="IPR029065">
    <property type="entry name" value="Enolase_C-like"/>
</dbReference>
<proteinExistence type="predicted"/>
<dbReference type="Gene3D" id="3.30.390.10">
    <property type="entry name" value="Enolase-like, N-terminal domain"/>
    <property type="match status" value="1"/>
</dbReference>
<dbReference type="SUPFAM" id="SSF51604">
    <property type="entry name" value="Enolase C-terminal domain-like"/>
    <property type="match status" value="1"/>
</dbReference>
<dbReference type="PANTHER" id="PTHR48080:SF2">
    <property type="entry name" value="D-GALACTONATE DEHYDRATASE"/>
    <property type="match status" value="1"/>
</dbReference>
<accession>A0A2S3XCI6</accession>
<dbReference type="SMART" id="SM00922">
    <property type="entry name" value="MR_MLE"/>
    <property type="match status" value="1"/>
</dbReference>
<dbReference type="CDD" id="cd03316">
    <property type="entry name" value="MR_like"/>
    <property type="match status" value="1"/>
</dbReference>
<keyword evidence="1" id="KW-0456">Lyase</keyword>
<sequence length="400" mass="43745">MSKITCVRTLRLPERPKLLWLEIETDEGLIGLGETFRGAATVEAAIHELIAPGLIGRASRQIEAISLELTTPYVGYHSASAEIRAASAVDIALWDLKGQRHGIPIHEALGGACRERIRVYNTCAGYEFNTQQGARREISASDCAQGPYDDQLAFSRDAGALAISLVEEGYTAMKIWPFDQFARQPGANTISLDEVQKGCEAFRQIRAAVGNRIEIMCELHSLWDTTAALRICQALEAFDVYWVEDPLCKMDDAQALADLRKRTRVPICASETLGGSTAYRDLLKADSLDYLMLDLVWCGGFTEARKIAALAQAYNKPLAPHDCTGPVALFAGLHLGLHAPTAVLQEVVRASLSSWYGELVTQLPQIDGGFALAPQRPGLGTALRPEVRLRTDAIVRETHC</sequence>
<dbReference type="Proteomes" id="UP000237378">
    <property type="component" value="Unassembled WGS sequence"/>
</dbReference>
<protein>
    <submittedName>
        <fullName evidence="3">Dehydratase</fullName>
    </submittedName>
</protein>
<dbReference type="RefSeq" id="WP_103469136.1">
    <property type="nucleotide sequence ID" value="NZ_JADUCH010000006.1"/>
</dbReference>
<evidence type="ECO:0000313" key="3">
    <source>
        <dbReference type="EMBL" id="POG13336.1"/>
    </source>
</evidence>
<evidence type="ECO:0000259" key="2">
    <source>
        <dbReference type="SMART" id="SM00922"/>
    </source>
</evidence>
<dbReference type="InterPro" id="IPR013342">
    <property type="entry name" value="Mandelate_racemase_C"/>
</dbReference>
<dbReference type="InterPro" id="IPR034593">
    <property type="entry name" value="DgoD-like"/>
</dbReference>
<dbReference type="EMBL" id="MING01000019">
    <property type="protein sequence ID" value="POG13336.1"/>
    <property type="molecule type" value="Genomic_DNA"/>
</dbReference>
<evidence type="ECO:0000313" key="4">
    <source>
        <dbReference type="Proteomes" id="UP000237378"/>
    </source>
</evidence>
<evidence type="ECO:0000256" key="1">
    <source>
        <dbReference type="ARBA" id="ARBA00023239"/>
    </source>
</evidence>
<dbReference type="InterPro" id="IPR029017">
    <property type="entry name" value="Enolase-like_N"/>
</dbReference>
<dbReference type="GO" id="GO:0016829">
    <property type="term" value="F:lyase activity"/>
    <property type="evidence" value="ECO:0007669"/>
    <property type="project" value="UniProtKB-KW"/>
</dbReference>
<comment type="caution">
    <text evidence="3">The sequence shown here is derived from an EMBL/GenBank/DDBJ whole genome shotgun (WGS) entry which is preliminary data.</text>
</comment>
<dbReference type="AlphaFoldDB" id="A0A2S3XCI6"/>
<organism evidence="3 4">
    <name type="scientific">Pseudomonas putida</name>
    <name type="common">Arthrobacter siderocapsulatus</name>
    <dbReference type="NCBI Taxonomy" id="303"/>
    <lineage>
        <taxon>Bacteria</taxon>
        <taxon>Pseudomonadati</taxon>
        <taxon>Pseudomonadota</taxon>
        <taxon>Gammaproteobacteria</taxon>
        <taxon>Pseudomonadales</taxon>
        <taxon>Pseudomonadaceae</taxon>
        <taxon>Pseudomonas</taxon>
    </lineage>
</organism>
<name>A0A2S3XCI6_PSEPU</name>
<dbReference type="Pfam" id="PF13378">
    <property type="entry name" value="MR_MLE_C"/>
    <property type="match status" value="1"/>
</dbReference>
<dbReference type="InterPro" id="IPR036849">
    <property type="entry name" value="Enolase-like_C_sf"/>
</dbReference>
<dbReference type="SFLD" id="SFLDG00179">
    <property type="entry name" value="mandelate_racemase"/>
    <property type="match status" value="1"/>
</dbReference>
<dbReference type="InterPro" id="IPR013341">
    <property type="entry name" value="Mandelate_racemase_N_dom"/>
</dbReference>
<dbReference type="Gene3D" id="3.20.20.120">
    <property type="entry name" value="Enolase-like C-terminal domain"/>
    <property type="match status" value="1"/>
</dbReference>
<reference evidence="3 4" key="2">
    <citation type="submission" date="2018-03" db="EMBL/GenBank/DDBJ databases">
        <title>Draft genome of Pseudomonas putida strain KH-18-2.</title>
        <authorList>
            <person name="Yoshizawa S."/>
            <person name="Khan N.H."/>
            <person name="Nishimura M."/>
            <person name="Chiura H.X."/>
            <person name="Ogura Y."/>
            <person name="Hayashi T."/>
            <person name="Kogure K."/>
        </authorList>
    </citation>
    <scope>NUCLEOTIDE SEQUENCE [LARGE SCALE GENOMIC DNA]</scope>
    <source>
        <strain evidence="3 4">KH-18-2</strain>
    </source>
</reference>
<dbReference type="PANTHER" id="PTHR48080">
    <property type="entry name" value="D-GALACTONATE DEHYDRATASE-RELATED"/>
    <property type="match status" value="1"/>
</dbReference>
<reference evidence="3 4" key="1">
    <citation type="submission" date="2016-08" db="EMBL/GenBank/DDBJ databases">
        <authorList>
            <person name="Seilhamer J.J."/>
        </authorList>
    </citation>
    <scope>NUCLEOTIDE SEQUENCE [LARGE SCALE GENOMIC DNA]</scope>
    <source>
        <strain evidence="3 4">KH-18-2</strain>
    </source>
</reference>
<feature type="domain" description="Mandelate racemase/muconate lactonizing enzyme C-terminal" evidence="2">
    <location>
        <begin position="155"/>
        <end position="266"/>
    </location>
</feature>
<dbReference type="SUPFAM" id="SSF54826">
    <property type="entry name" value="Enolase N-terminal domain-like"/>
    <property type="match status" value="1"/>
</dbReference>
<gene>
    <name evidence="3" type="ORF">BGP82_02470</name>
</gene>
<dbReference type="Pfam" id="PF02746">
    <property type="entry name" value="MR_MLE_N"/>
    <property type="match status" value="1"/>
</dbReference>